<feature type="transmembrane region" description="Helical" evidence="7">
    <location>
        <begin position="97"/>
        <end position="124"/>
    </location>
</feature>
<protein>
    <recommendedName>
        <fullName evidence="10">MATE efflux family protein</fullName>
    </recommendedName>
</protein>
<dbReference type="InterPro" id="IPR052031">
    <property type="entry name" value="Membrane_Transporter-Flippase"/>
</dbReference>
<comment type="subcellular location">
    <subcellularLocation>
        <location evidence="1">Cell membrane</location>
        <topology evidence="1">Multi-pass membrane protein</topology>
    </subcellularLocation>
</comment>
<evidence type="ECO:0000256" key="4">
    <source>
        <dbReference type="ARBA" id="ARBA00022692"/>
    </source>
</evidence>
<keyword evidence="5 7" id="KW-1133">Transmembrane helix</keyword>
<dbReference type="GO" id="GO:0005886">
    <property type="term" value="C:plasma membrane"/>
    <property type="evidence" value="ECO:0007669"/>
    <property type="project" value="UniProtKB-SubCell"/>
</dbReference>
<organism evidence="8 9">
    <name type="scientific">[Clostridium] citroniae WAL-19142</name>
    <dbReference type="NCBI Taxonomy" id="742734"/>
    <lineage>
        <taxon>Bacteria</taxon>
        <taxon>Bacillati</taxon>
        <taxon>Bacillota</taxon>
        <taxon>Clostridia</taxon>
        <taxon>Lachnospirales</taxon>
        <taxon>Lachnospiraceae</taxon>
        <taxon>Enterocloster</taxon>
    </lineage>
</organism>
<feature type="transmembrane region" description="Helical" evidence="7">
    <location>
        <begin position="416"/>
        <end position="439"/>
    </location>
</feature>
<dbReference type="EMBL" id="ADLK01000006">
    <property type="protein sequence ID" value="KMW23180.1"/>
    <property type="molecule type" value="Genomic_DNA"/>
</dbReference>
<name>A0A0J9F4L6_9FIRM</name>
<keyword evidence="2" id="KW-0813">Transport</keyword>
<feature type="transmembrane region" description="Helical" evidence="7">
    <location>
        <begin position="195"/>
        <end position="216"/>
    </location>
</feature>
<dbReference type="Proteomes" id="UP000037392">
    <property type="component" value="Unassembled WGS sequence"/>
</dbReference>
<keyword evidence="4 7" id="KW-0812">Transmembrane</keyword>
<feature type="transmembrane region" description="Helical" evidence="7">
    <location>
        <begin position="318"/>
        <end position="337"/>
    </location>
</feature>
<feature type="transmembrane region" description="Helical" evidence="7">
    <location>
        <begin position="68"/>
        <end position="85"/>
    </location>
</feature>
<proteinExistence type="predicted"/>
<dbReference type="NCBIfam" id="TIGR00797">
    <property type="entry name" value="matE"/>
    <property type="match status" value="1"/>
</dbReference>
<evidence type="ECO:0000256" key="3">
    <source>
        <dbReference type="ARBA" id="ARBA00022475"/>
    </source>
</evidence>
<dbReference type="PANTHER" id="PTHR43549:SF3">
    <property type="entry name" value="MULTIDRUG RESISTANCE PROTEIN YPNP-RELATED"/>
    <property type="match status" value="1"/>
</dbReference>
<evidence type="ECO:0000256" key="7">
    <source>
        <dbReference type="SAM" id="Phobius"/>
    </source>
</evidence>
<gene>
    <name evidence="8" type="ORF">HMPREF9470_00971</name>
</gene>
<evidence type="ECO:0000313" key="9">
    <source>
        <dbReference type="Proteomes" id="UP000037392"/>
    </source>
</evidence>
<evidence type="ECO:0000256" key="6">
    <source>
        <dbReference type="ARBA" id="ARBA00023136"/>
    </source>
</evidence>
<dbReference type="GO" id="GO:0015297">
    <property type="term" value="F:antiporter activity"/>
    <property type="evidence" value="ECO:0007669"/>
    <property type="project" value="InterPro"/>
</dbReference>
<sequence length="447" mass="48339">MKRAEIDMLGGSLTKNIFRFTIPVILTGVLQLLFNACDMAVVGQFAGSSALAAVGATTYLTNLLVNTFLGLSIGVNVIAAQYVGAKNQEQLKKTVNTAITVSLLSGILLAVIGICVSRICLIYMNTPDNIIDQSLLYIRIYCLGSPAIMVYNFGAAILRAQGNTKQPLFYLACTGVINVILNLILVIGFHLDVAGVAIATLVSQVVSAILVIRYLVRQKGAFHLDIRKLRIDKTILGRILRVGIPAGLNNTVFSISNMQIQSSINLFGSAAIAGCSAATSIEGFVYAATNSMHQAGINFTGQNVGAGRRDRVPKILRLCLLYAGLFGLVLGFAVYGLGRPLLSLYTHETADIEYGMIRMAVLMLPYFLCGIMEAVAGVLRGLGYSVMPTVVTLVGACGFRIIWIQTIFKTWTSLEVLFLSFPISWVLTTIAHFIFYLVVAKKDRNML</sequence>
<reference evidence="8 9" key="1">
    <citation type="submission" date="2011-04" db="EMBL/GenBank/DDBJ databases">
        <title>The Genome Sequence of Clostridium citroniae WAL-19142.</title>
        <authorList>
            <consortium name="The Broad Institute Genome Sequencing Platform"/>
            <person name="Earl A."/>
            <person name="Ward D."/>
            <person name="Feldgarden M."/>
            <person name="Gevers D."/>
            <person name="Warren Y.A."/>
            <person name="Tyrrell K.L."/>
            <person name="Citron D.M."/>
            <person name="Goldstein E.J."/>
            <person name="Daigneault M."/>
            <person name="Allen-Vercoe E."/>
            <person name="Young S.K."/>
            <person name="Zeng Q."/>
            <person name="Gargeya S."/>
            <person name="Fitzgerald M."/>
            <person name="Haas B."/>
            <person name="Abouelleil A."/>
            <person name="Alvarado L."/>
            <person name="Arachchi H.M."/>
            <person name="Berlin A."/>
            <person name="Brown A."/>
            <person name="Chapman S.B."/>
            <person name="Chen Z."/>
            <person name="Dunbar C."/>
            <person name="Freedman E."/>
            <person name="Gearin G."/>
            <person name="Gellesch M."/>
            <person name="Goldberg J."/>
            <person name="Griggs A."/>
            <person name="Gujja S."/>
            <person name="Heilman E.R."/>
            <person name="Heiman D."/>
            <person name="Howarth C."/>
            <person name="Larson L."/>
            <person name="Lui A."/>
            <person name="MacDonald P.J."/>
            <person name="Mehta T."/>
            <person name="Montmayeur A."/>
            <person name="Murphy C."/>
            <person name="Neiman D."/>
            <person name="Pearson M."/>
            <person name="Priest M."/>
            <person name="Roberts A."/>
            <person name="Saif S."/>
            <person name="Shea T."/>
            <person name="Shenoy N."/>
            <person name="Sisk P."/>
            <person name="Stolte C."/>
            <person name="Sykes S."/>
            <person name="White J."/>
            <person name="Yandava C."/>
            <person name="Wortman J."/>
            <person name="Nusbaum C."/>
            <person name="Birren B."/>
        </authorList>
    </citation>
    <scope>NUCLEOTIDE SEQUENCE [LARGE SCALE GENOMIC DNA]</scope>
    <source>
        <strain evidence="8 9">WAL-19142</strain>
    </source>
</reference>
<dbReference type="InterPro" id="IPR048279">
    <property type="entry name" value="MdtK-like"/>
</dbReference>
<dbReference type="Pfam" id="PF01554">
    <property type="entry name" value="MatE"/>
    <property type="match status" value="2"/>
</dbReference>
<evidence type="ECO:0000256" key="2">
    <source>
        <dbReference type="ARBA" id="ARBA00022448"/>
    </source>
</evidence>
<dbReference type="CDD" id="cd13138">
    <property type="entry name" value="MATE_yoeA_like"/>
    <property type="match status" value="1"/>
</dbReference>
<evidence type="ECO:0000256" key="5">
    <source>
        <dbReference type="ARBA" id="ARBA00022989"/>
    </source>
</evidence>
<dbReference type="AlphaFoldDB" id="A0A0J9F4L6"/>
<evidence type="ECO:0000256" key="1">
    <source>
        <dbReference type="ARBA" id="ARBA00004651"/>
    </source>
</evidence>
<feature type="transmembrane region" description="Helical" evidence="7">
    <location>
        <begin position="136"/>
        <end position="156"/>
    </location>
</feature>
<keyword evidence="3" id="KW-1003">Cell membrane</keyword>
<dbReference type="PIRSF" id="PIRSF006603">
    <property type="entry name" value="DinF"/>
    <property type="match status" value="1"/>
</dbReference>
<dbReference type="PATRIC" id="fig|742734.4.peg.1031"/>
<feature type="transmembrane region" description="Helical" evidence="7">
    <location>
        <begin position="168"/>
        <end position="189"/>
    </location>
</feature>
<dbReference type="OrthoDB" id="9776324at2"/>
<dbReference type="PANTHER" id="PTHR43549">
    <property type="entry name" value="MULTIDRUG RESISTANCE PROTEIN YPNP-RELATED"/>
    <property type="match status" value="1"/>
</dbReference>
<feature type="transmembrane region" description="Helical" evidence="7">
    <location>
        <begin position="357"/>
        <end position="379"/>
    </location>
</feature>
<comment type="caution">
    <text evidence="8">The sequence shown here is derived from an EMBL/GenBank/DDBJ whole genome shotgun (WGS) entry which is preliminary data.</text>
</comment>
<dbReference type="InterPro" id="IPR002528">
    <property type="entry name" value="MATE_fam"/>
</dbReference>
<feature type="transmembrane region" description="Helical" evidence="7">
    <location>
        <begin position="386"/>
        <end position="404"/>
    </location>
</feature>
<dbReference type="GeneID" id="93165331"/>
<accession>A0A0J9F4L6</accession>
<evidence type="ECO:0000313" key="8">
    <source>
        <dbReference type="EMBL" id="KMW23180.1"/>
    </source>
</evidence>
<keyword evidence="6 7" id="KW-0472">Membrane</keyword>
<evidence type="ECO:0008006" key="10">
    <source>
        <dbReference type="Google" id="ProtNLM"/>
    </source>
</evidence>
<dbReference type="GO" id="GO:0042910">
    <property type="term" value="F:xenobiotic transmembrane transporter activity"/>
    <property type="evidence" value="ECO:0007669"/>
    <property type="project" value="InterPro"/>
</dbReference>
<dbReference type="RefSeq" id="WP_045092288.1">
    <property type="nucleotide sequence ID" value="NZ_KQ235876.1"/>
</dbReference>